<feature type="domain" description="ABC3 transporter permease C-terminal" evidence="8">
    <location>
        <begin position="726"/>
        <end position="840"/>
    </location>
</feature>
<evidence type="ECO:0000313" key="13">
    <source>
        <dbReference type="Proteomes" id="UP000233778"/>
    </source>
</evidence>
<dbReference type="InterPro" id="IPR003838">
    <property type="entry name" value="ABC3_permease_C"/>
</dbReference>
<reference evidence="10 13" key="3">
    <citation type="submission" date="2017-11" db="EMBL/GenBank/DDBJ databases">
        <title>Complete genome sequence of Serratia sp. ATCC 39006 LacA.</title>
        <authorList>
            <person name="Hampton H.G."/>
            <person name="Jackson S.A."/>
            <person name="Jauregui R."/>
            <person name="Poulter G.T.M."/>
            <person name="Salmond G.P.C."/>
            <person name="Fineran P.C."/>
        </authorList>
    </citation>
    <scope>NUCLEOTIDE SEQUENCE [LARGE SCALE GENOMIC DNA]</scope>
    <source>
        <strain evidence="10 13">ATCC 39006</strain>
    </source>
</reference>
<dbReference type="NCBIfam" id="TIGR03434">
    <property type="entry name" value="ADOP"/>
    <property type="match status" value="1"/>
</dbReference>
<dbReference type="KEGG" id="serq:CWC46_16270"/>
<evidence type="ECO:0000256" key="5">
    <source>
        <dbReference type="ARBA" id="ARBA00023136"/>
    </source>
</evidence>
<feature type="transmembrane region" description="Helical" evidence="7">
    <location>
        <begin position="810"/>
        <end position="832"/>
    </location>
</feature>
<accession>A0A2I5TLV9</accession>
<evidence type="ECO:0000256" key="3">
    <source>
        <dbReference type="ARBA" id="ARBA00022692"/>
    </source>
</evidence>
<reference evidence="11 12" key="1">
    <citation type="journal article" date="2013" name="Genome Announc.">
        <title>Draft genome sequence of Serratia sp. strain ATCC 39006, a model bacterium for analysis of the biosynthesis and regulation of prodigiosin, a carbapenem, and gas vesicles.</title>
        <authorList>
            <person name="Fineran P.C."/>
            <person name="Iglesias Cans M.C."/>
            <person name="Ramsay J.P."/>
            <person name="Wilf N.M."/>
            <person name="Cossyleon D."/>
            <person name="McNeil M.B."/>
            <person name="Williamson N.R."/>
            <person name="Monson R.E."/>
            <person name="Becher S.A."/>
            <person name="Stanton J.A."/>
            <person name="Brugger K."/>
            <person name="Brown S.D."/>
            <person name="Salmond G.P."/>
        </authorList>
    </citation>
    <scope>NUCLEOTIDE SEQUENCE [LARGE SCALE GENOMIC DNA]</scope>
    <source>
        <strain evidence="11">ATCC 39006</strain>
        <strain evidence="12">ATCC 39006 / SC 11482</strain>
    </source>
</reference>
<evidence type="ECO:0000256" key="4">
    <source>
        <dbReference type="ARBA" id="ARBA00022989"/>
    </source>
</evidence>
<comment type="subcellular location">
    <subcellularLocation>
        <location evidence="1">Cell membrane</location>
        <topology evidence="1">Multi-pass membrane protein</topology>
    </subcellularLocation>
</comment>
<evidence type="ECO:0000313" key="12">
    <source>
        <dbReference type="Proteomes" id="UP000017700"/>
    </source>
</evidence>
<dbReference type="Proteomes" id="UP000017700">
    <property type="component" value="Chromosome"/>
</dbReference>
<keyword evidence="4 7" id="KW-1133">Transmembrane helix</keyword>
<comment type="similarity">
    <text evidence="6">Belongs to the ABC-4 integral membrane protein family.</text>
</comment>
<evidence type="ECO:0000256" key="1">
    <source>
        <dbReference type="ARBA" id="ARBA00004651"/>
    </source>
</evidence>
<proteinExistence type="inferred from homology"/>
<feature type="domain" description="MacB-like periplasmic core" evidence="9">
    <location>
        <begin position="539"/>
        <end position="665"/>
    </location>
</feature>
<gene>
    <name evidence="10" type="ORF">CWC46_16270</name>
    <name evidence="11" type="ORF">Ser39006_016270</name>
</gene>
<dbReference type="AlphaFoldDB" id="A0A2I5TLV9"/>
<dbReference type="InterPro" id="IPR050250">
    <property type="entry name" value="Macrolide_Exporter_MacB"/>
</dbReference>
<feature type="transmembrane region" description="Helical" evidence="7">
    <location>
        <begin position="307"/>
        <end position="331"/>
    </location>
</feature>
<evidence type="ECO:0000259" key="9">
    <source>
        <dbReference type="Pfam" id="PF12704"/>
    </source>
</evidence>
<reference evidence="11" key="2">
    <citation type="submission" date="2013-09" db="EMBL/GenBank/DDBJ databases">
        <authorList>
            <person name="Wang G."/>
            <person name="Yang Y."/>
            <person name="Su Y."/>
        </authorList>
    </citation>
    <scope>NUCLEOTIDE SEQUENCE</scope>
    <source>
        <strain evidence="11">ATCC 39006</strain>
    </source>
</reference>
<feature type="transmembrane region" description="Helical" evidence="7">
    <location>
        <begin position="780"/>
        <end position="804"/>
    </location>
</feature>
<dbReference type="Pfam" id="PF12704">
    <property type="entry name" value="MacB_PCD"/>
    <property type="match status" value="2"/>
</dbReference>
<sequence length="847" mass="93334">MMLVRRQGRCDRLKFLMVWSLMIDCCETRCAWPEERFMSTLFDFRYACRLLLKRPGFSLFTILIMAVGLGLCIYMYSIINSLVLKPLPFKDGDRMVMISPSINDVRLGDSPISFMDYLDIKAHSKRLEQVGYYYGDVANINLDGQASRYIAIRSGPDFFPFTGVQAAKGRLFNQQDAGEGANPVAVIGYALWQNYFGGRQDILAQSLLVNGVSTQIIGVMPKGYAFPMNNQIWLPTTLNPAHITVENAPKVQVFAKIKPGFTLADVDVELKNIMAGREQRFPEINGGHSAFAITFMDSFMGEDSKPIFLVMLLAVLLVLLLACCNVGNMLLVRAIERSKETAIRVAHGAPPLRVVMQMMWESVILCCAGGVVGLLLAGWGISLTGSLITSVVPDKPPFWWQLGIDTDVVVKALILVVIASIITGALPAWKIVHSNVNDALRDGTRGAQSRNSSRISRGLVIFEVALSSSVLCVGVLLALVVAQAAKIDYGVDSNNVWTAKVSLPPINYPDDASKVNFFNRLVSDLKTQPGVVQAGLMSRLPGEFTSASSIELEGSSFTRSNRNQFPRANDVVVYPSSLSALGIMPEEGRLLTQNDDAQSQKVVVITRSFAQRYWPDEKDVVGKRIRWIDGEDHAWYTVVGVIPHVIQGRPFGHSQWMPSVYRSMLQVPQEQISVVVTGVPHENLSNVIRHAVSSIDAQLPVYQEKTLQEVIDRNTSGLSYISILFNIFGIMAVLLAGSGIYGVMAKTINQRYQEFGTRRALGATRGDIIALIMRQGWWQLVLGLVISVPVIGAISPMILVTFGYPGIGMMMLFSITSLMIGLVVTFAILLPAKRAVQTSPMDALRHQ</sequence>
<dbReference type="Proteomes" id="UP000233778">
    <property type="component" value="Chromosome"/>
</dbReference>
<keyword evidence="2" id="KW-1003">Cell membrane</keyword>
<dbReference type="GO" id="GO:0005886">
    <property type="term" value="C:plasma membrane"/>
    <property type="evidence" value="ECO:0007669"/>
    <property type="project" value="UniProtKB-SubCell"/>
</dbReference>
<keyword evidence="5 7" id="KW-0472">Membrane</keyword>
<feature type="transmembrane region" description="Helical" evidence="7">
    <location>
        <begin position="718"/>
        <end position="743"/>
    </location>
</feature>
<keyword evidence="12" id="KW-1185">Reference proteome</keyword>
<dbReference type="KEGG" id="sera:Ser39006_016270"/>
<name>A0A2I5TLV9_SERS3</name>
<dbReference type="PANTHER" id="PTHR30572">
    <property type="entry name" value="MEMBRANE COMPONENT OF TRANSPORTER-RELATED"/>
    <property type="match status" value="1"/>
</dbReference>
<dbReference type="InterPro" id="IPR017800">
    <property type="entry name" value="ADOP"/>
</dbReference>
<organism evidence="11 12">
    <name type="scientific">Serratia sp. (strain ATCC 39006)</name>
    <name type="common">Prodigiosinella confusarubida</name>
    <dbReference type="NCBI Taxonomy" id="104623"/>
    <lineage>
        <taxon>Bacteria</taxon>
        <taxon>Pseudomonadati</taxon>
        <taxon>Pseudomonadota</taxon>
        <taxon>Gammaproteobacteria</taxon>
        <taxon>Enterobacterales</taxon>
        <taxon>Pectobacteriaceae</taxon>
        <taxon>Prodigiosinella</taxon>
    </lineage>
</organism>
<feature type="transmembrane region" description="Helical" evidence="7">
    <location>
        <begin position="59"/>
        <end position="79"/>
    </location>
</feature>
<feature type="transmembrane region" description="Helical" evidence="7">
    <location>
        <begin position="363"/>
        <end position="388"/>
    </location>
</feature>
<feature type="transmembrane region" description="Helical" evidence="7">
    <location>
        <begin position="408"/>
        <end position="429"/>
    </location>
</feature>
<feature type="domain" description="ABC3 transporter permease C-terminal" evidence="8">
    <location>
        <begin position="313"/>
        <end position="435"/>
    </location>
</feature>
<evidence type="ECO:0000313" key="11">
    <source>
        <dbReference type="EMBL" id="AUH05553.1"/>
    </source>
</evidence>
<evidence type="ECO:0000256" key="6">
    <source>
        <dbReference type="ARBA" id="ARBA00038076"/>
    </source>
</evidence>
<feature type="domain" description="MacB-like periplasmic core" evidence="9">
    <location>
        <begin position="58"/>
        <end position="272"/>
    </location>
</feature>
<evidence type="ECO:0000259" key="8">
    <source>
        <dbReference type="Pfam" id="PF02687"/>
    </source>
</evidence>
<evidence type="ECO:0000256" key="7">
    <source>
        <dbReference type="SAM" id="Phobius"/>
    </source>
</evidence>
<dbReference type="EMBL" id="CP025085">
    <property type="protein sequence ID" value="AUH01232.1"/>
    <property type="molecule type" value="Genomic_DNA"/>
</dbReference>
<dbReference type="PANTHER" id="PTHR30572:SF4">
    <property type="entry name" value="ABC TRANSPORTER PERMEASE YTRF"/>
    <property type="match status" value="1"/>
</dbReference>
<dbReference type="Pfam" id="PF02687">
    <property type="entry name" value="FtsX"/>
    <property type="match status" value="2"/>
</dbReference>
<dbReference type="GO" id="GO:0022857">
    <property type="term" value="F:transmembrane transporter activity"/>
    <property type="evidence" value="ECO:0007669"/>
    <property type="project" value="TreeGrafter"/>
</dbReference>
<evidence type="ECO:0000256" key="2">
    <source>
        <dbReference type="ARBA" id="ARBA00022475"/>
    </source>
</evidence>
<feature type="transmembrane region" description="Helical" evidence="7">
    <location>
        <begin position="459"/>
        <end position="482"/>
    </location>
</feature>
<dbReference type="EMBL" id="CP025084">
    <property type="protein sequence ID" value="AUH05553.1"/>
    <property type="molecule type" value="Genomic_DNA"/>
</dbReference>
<evidence type="ECO:0000313" key="10">
    <source>
        <dbReference type="EMBL" id="AUH01232.1"/>
    </source>
</evidence>
<dbReference type="InterPro" id="IPR025857">
    <property type="entry name" value="MacB_PCD"/>
</dbReference>
<protein>
    <submittedName>
        <fullName evidence="11">Peptide ABC transporter permease</fullName>
    </submittedName>
</protein>
<reference evidence="11" key="4">
    <citation type="submission" date="2017-11" db="EMBL/GenBank/DDBJ databases">
        <title>Complete genome sequence of Serratia sp. ATCC 39006.</title>
        <authorList>
            <person name="Hampton H.G."/>
            <person name="Jackson S.A."/>
            <person name="Jauregui R."/>
            <person name="Poulter G.T.M."/>
            <person name="Salmond G.P.C."/>
            <person name="Fineran P.C."/>
        </authorList>
    </citation>
    <scope>NUCLEOTIDE SEQUENCE</scope>
    <source>
        <strain evidence="11">ATCC 39006</strain>
    </source>
</reference>
<keyword evidence="3 7" id="KW-0812">Transmembrane</keyword>
<dbReference type="STRING" id="104623.Ser39006_02228"/>